<dbReference type="InterPro" id="IPR053184">
    <property type="entry name" value="FeoA-like"/>
</dbReference>
<dbReference type="SUPFAM" id="SSF50037">
    <property type="entry name" value="C-terminal domain of transcriptional repressors"/>
    <property type="match status" value="1"/>
</dbReference>
<dbReference type="GO" id="GO:0046914">
    <property type="term" value="F:transition metal ion binding"/>
    <property type="evidence" value="ECO:0007669"/>
    <property type="project" value="InterPro"/>
</dbReference>
<protein>
    <submittedName>
        <fullName evidence="3">Ferrous iron transport protein A</fullName>
    </submittedName>
</protein>
<organism evidence="3 4">
    <name type="scientific">Halanaerobium salsuginis</name>
    <dbReference type="NCBI Taxonomy" id="29563"/>
    <lineage>
        <taxon>Bacteria</taxon>
        <taxon>Bacillati</taxon>
        <taxon>Bacillota</taxon>
        <taxon>Clostridia</taxon>
        <taxon>Halanaerobiales</taxon>
        <taxon>Halanaerobiaceae</taxon>
        <taxon>Halanaerobium</taxon>
    </lineage>
</organism>
<dbReference type="InterPro" id="IPR008988">
    <property type="entry name" value="Transcriptional_repressor_C"/>
</dbReference>
<reference evidence="3 4" key="1">
    <citation type="submission" date="2016-10" db="EMBL/GenBank/DDBJ databases">
        <authorList>
            <person name="de Groot N.N."/>
        </authorList>
    </citation>
    <scope>NUCLEOTIDE SEQUENCE [LARGE SCALE GENOMIC DNA]</scope>
    <source>
        <strain evidence="3 4">ATCC 51327</strain>
    </source>
</reference>
<accession>A0A1I4L8H7</accession>
<keyword evidence="4" id="KW-1185">Reference proteome</keyword>
<proteinExistence type="predicted"/>
<sequence length="76" mass="8050">MPLSMLRPGETGWIKEIVGGRKAKGKLNDLGFVSGKQVKIYRSSGGPLIVGIGDNRIALGKGMAHKVIVDTEGCEN</sequence>
<dbReference type="RefSeq" id="WP_089862301.1">
    <property type="nucleotide sequence ID" value="NZ_FOTI01000038.1"/>
</dbReference>
<gene>
    <name evidence="3" type="ORF">SAMN02983006_02250</name>
</gene>
<dbReference type="OrthoDB" id="1707677at2"/>
<dbReference type="EMBL" id="FOTI01000038">
    <property type="protein sequence ID" value="SFL87221.1"/>
    <property type="molecule type" value="Genomic_DNA"/>
</dbReference>
<dbReference type="InterPro" id="IPR007167">
    <property type="entry name" value="Fe-transptr_FeoA-like"/>
</dbReference>
<dbReference type="PANTHER" id="PTHR43151">
    <property type="entry name" value="FEOA FAMILY PROTEIN"/>
    <property type="match status" value="1"/>
</dbReference>
<dbReference type="Pfam" id="PF04023">
    <property type="entry name" value="FeoA"/>
    <property type="match status" value="1"/>
</dbReference>
<feature type="domain" description="Ferrous iron transporter FeoA-like" evidence="2">
    <location>
        <begin position="1"/>
        <end position="71"/>
    </location>
</feature>
<evidence type="ECO:0000313" key="4">
    <source>
        <dbReference type="Proteomes" id="UP000199006"/>
    </source>
</evidence>
<name>A0A1I4L8H7_9FIRM</name>
<dbReference type="STRING" id="29563.SAMN02983006_02250"/>
<keyword evidence="1" id="KW-0408">Iron</keyword>
<evidence type="ECO:0000256" key="1">
    <source>
        <dbReference type="ARBA" id="ARBA00023004"/>
    </source>
</evidence>
<evidence type="ECO:0000259" key="2">
    <source>
        <dbReference type="SMART" id="SM00899"/>
    </source>
</evidence>
<dbReference type="PANTHER" id="PTHR43151:SF1">
    <property type="entry name" value="SSR2333 PROTEIN"/>
    <property type="match status" value="1"/>
</dbReference>
<dbReference type="Proteomes" id="UP000199006">
    <property type="component" value="Unassembled WGS sequence"/>
</dbReference>
<dbReference type="Gene3D" id="2.30.30.90">
    <property type="match status" value="1"/>
</dbReference>
<dbReference type="AlphaFoldDB" id="A0A1I4L8H7"/>
<evidence type="ECO:0000313" key="3">
    <source>
        <dbReference type="EMBL" id="SFL87221.1"/>
    </source>
</evidence>
<dbReference type="InterPro" id="IPR038157">
    <property type="entry name" value="FeoA_core_dom"/>
</dbReference>
<dbReference type="SMART" id="SM00899">
    <property type="entry name" value="FeoA"/>
    <property type="match status" value="1"/>
</dbReference>